<feature type="signal peptide" evidence="1">
    <location>
        <begin position="1"/>
        <end position="18"/>
    </location>
</feature>
<organism evidence="2 3">
    <name type="scientific">Lentzea albida</name>
    <dbReference type="NCBI Taxonomy" id="65499"/>
    <lineage>
        <taxon>Bacteria</taxon>
        <taxon>Bacillati</taxon>
        <taxon>Actinomycetota</taxon>
        <taxon>Actinomycetes</taxon>
        <taxon>Pseudonocardiales</taxon>
        <taxon>Pseudonocardiaceae</taxon>
        <taxon>Lentzea</taxon>
    </lineage>
</organism>
<proteinExistence type="predicted"/>
<evidence type="ECO:0000313" key="2">
    <source>
        <dbReference type="EMBL" id="SEQ61617.1"/>
    </source>
</evidence>
<accession>A0A1H9HH42</accession>
<dbReference type="RefSeq" id="WP_143091542.1">
    <property type="nucleotide sequence ID" value="NZ_FOFV01000003.1"/>
</dbReference>
<name>A0A1H9HH42_9PSEU</name>
<dbReference type="AlphaFoldDB" id="A0A1H9HH42"/>
<dbReference type="Proteomes" id="UP000199503">
    <property type="component" value="Unassembled WGS sequence"/>
</dbReference>
<dbReference type="OrthoDB" id="3679620at2"/>
<reference evidence="3" key="1">
    <citation type="submission" date="2016-10" db="EMBL/GenBank/DDBJ databases">
        <authorList>
            <person name="Varghese N."/>
            <person name="Submissions S."/>
        </authorList>
    </citation>
    <scope>NUCLEOTIDE SEQUENCE [LARGE SCALE GENOMIC DNA]</scope>
    <source>
        <strain evidence="3">DSM 44437</strain>
    </source>
</reference>
<evidence type="ECO:0000256" key="1">
    <source>
        <dbReference type="SAM" id="SignalP"/>
    </source>
</evidence>
<evidence type="ECO:0000313" key="3">
    <source>
        <dbReference type="Proteomes" id="UP000199503"/>
    </source>
</evidence>
<sequence>MKPGGMVALAAAVLVAGAVTYVVTRPEGNGNTDDKARKVAESIGHPRGTDGNAYARAALEGNTDPKYFAVLEITDSPTDDPQEVRASLLFRVHDPGTSESQQPWRLWEEDPVTACYRADFNYYGVIGGGPDRVRCPAAARPITPPPAQRTGVPENYLAAFETVLAALPPAPTPDEVLAALRAKLPPMPVDERTKLPWAEPRLDAFVKDGNVGVIAAGGGSCLNGVRLTDGTVAAWYPPRVQTQPGEFGCAGQSALQLYKTPPPK</sequence>
<protein>
    <submittedName>
        <fullName evidence="2">Uncharacterized protein</fullName>
    </submittedName>
</protein>
<gene>
    <name evidence="2" type="ORF">SAMN04488000_103535</name>
</gene>
<keyword evidence="1" id="KW-0732">Signal</keyword>
<feature type="chain" id="PRO_5038795344" evidence="1">
    <location>
        <begin position="19"/>
        <end position="264"/>
    </location>
</feature>
<dbReference type="EMBL" id="FOFV01000003">
    <property type="protein sequence ID" value="SEQ61617.1"/>
    <property type="molecule type" value="Genomic_DNA"/>
</dbReference>
<keyword evidence="3" id="KW-1185">Reference proteome</keyword>